<protein>
    <submittedName>
        <fullName evidence="1">Uncharacterized protein</fullName>
    </submittedName>
</protein>
<sequence length="103" mass="11370">MVTGTAVYAVITSRTGQGFMTEVDGQLVDVLTADRILRAADRLEMLDEVLPTIGKPAAFNLHRELGRLGLQDHYQTAANVRVAIGSRRNTYPFSKGRCPESHR</sequence>
<organism evidence="1 2">
    <name type="scientific">Deinococcus aerolatus</name>
    <dbReference type="NCBI Taxonomy" id="522487"/>
    <lineage>
        <taxon>Bacteria</taxon>
        <taxon>Thermotogati</taxon>
        <taxon>Deinococcota</taxon>
        <taxon>Deinococci</taxon>
        <taxon>Deinococcales</taxon>
        <taxon>Deinococcaceae</taxon>
        <taxon>Deinococcus</taxon>
    </lineage>
</organism>
<evidence type="ECO:0000313" key="2">
    <source>
        <dbReference type="Proteomes" id="UP000639973"/>
    </source>
</evidence>
<evidence type="ECO:0000313" key="1">
    <source>
        <dbReference type="EMBL" id="GGL83603.1"/>
    </source>
</evidence>
<reference evidence="2" key="1">
    <citation type="journal article" date="2019" name="Int. J. Syst. Evol. Microbiol.">
        <title>The Global Catalogue of Microorganisms (GCM) 10K type strain sequencing project: providing services to taxonomists for standard genome sequencing and annotation.</title>
        <authorList>
            <consortium name="The Broad Institute Genomics Platform"/>
            <consortium name="The Broad Institute Genome Sequencing Center for Infectious Disease"/>
            <person name="Wu L."/>
            <person name="Ma J."/>
        </authorList>
    </citation>
    <scope>NUCLEOTIDE SEQUENCE [LARGE SCALE GENOMIC DNA]</scope>
    <source>
        <strain evidence="2">JCM 15442</strain>
    </source>
</reference>
<proteinExistence type="predicted"/>
<comment type="caution">
    <text evidence="1">The sequence shown here is derived from an EMBL/GenBank/DDBJ whole genome shotgun (WGS) entry which is preliminary data.</text>
</comment>
<accession>A0ABQ2GAE4</accession>
<name>A0ABQ2GAE4_9DEIO</name>
<dbReference type="Proteomes" id="UP000639973">
    <property type="component" value="Unassembled WGS sequence"/>
</dbReference>
<gene>
    <name evidence="1" type="ORF">GCM10010840_21720</name>
</gene>
<keyword evidence="2" id="KW-1185">Reference proteome</keyword>
<dbReference type="EMBL" id="BMOL01000009">
    <property type="protein sequence ID" value="GGL83603.1"/>
    <property type="molecule type" value="Genomic_DNA"/>
</dbReference>